<dbReference type="CDD" id="cd01941">
    <property type="entry name" value="YeiC_kinase_like"/>
    <property type="match status" value="1"/>
</dbReference>
<keyword evidence="2" id="KW-0808">Transferase</keyword>
<evidence type="ECO:0000313" key="7">
    <source>
        <dbReference type="Proteomes" id="UP001151287"/>
    </source>
</evidence>
<dbReference type="EMBL" id="JAMQYH010000002">
    <property type="protein sequence ID" value="KAJ1697364.1"/>
    <property type="molecule type" value="Genomic_DNA"/>
</dbReference>
<comment type="similarity">
    <text evidence="1">Belongs to the carbohydrate kinase PfkB family.</text>
</comment>
<keyword evidence="4" id="KW-0418">Kinase</keyword>
<protein>
    <recommendedName>
        <fullName evidence="5">Carbohydrate kinase PfkB domain-containing protein</fullName>
    </recommendedName>
</protein>
<dbReference type="InterPro" id="IPR029056">
    <property type="entry name" value="Ribokinase-like"/>
</dbReference>
<feature type="domain" description="Carbohydrate kinase PfkB" evidence="5">
    <location>
        <begin position="45"/>
        <end position="293"/>
    </location>
</feature>
<dbReference type="Pfam" id="PF00294">
    <property type="entry name" value="PfkB"/>
    <property type="match status" value="2"/>
</dbReference>
<dbReference type="InterPro" id="IPR002139">
    <property type="entry name" value="Ribo/fructo_kinase"/>
</dbReference>
<evidence type="ECO:0000256" key="4">
    <source>
        <dbReference type="ARBA" id="ARBA00022777"/>
    </source>
</evidence>
<dbReference type="Gene3D" id="3.40.1190.20">
    <property type="match status" value="1"/>
</dbReference>
<dbReference type="AlphaFoldDB" id="A0A9Q0HT05"/>
<feature type="domain" description="Carbohydrate kinase PfkB" evidence="5">
    <location>
        <begin position="339"/>
        <end position="391"/>
    </location>
</feature>
<dbReference type="GO" id="GO:0004730">
    <property type="term" value="F:pseudouridylate synthase activity"/>
    <property type="evidence" value="ECO:0007669"/>
    <property type="project" value="TreeGrafter"/>
</dbReference>
<comment type="caution">
    <text evidence="6">The sequence shown here is derived from an EMBL/GenBank/DDBJ whole genome shotgun (WGS) entry which is preliminary data.</text>
</comment>
<keyword evidence="3" id="KW-0479">Metal-binding</keyword>
<name>A0A9Q0HT05_9POAL</name>
<dbReference type="PRINTS" id="PR00990">
    <property type="entry name" value="RIBOKINASE"/>
</dbReference>
<gene>
    <name evidence="6" type="ORF">LUZ63_005876</name>
</gene>
<keyword evidence="7" id="KW-1185">Reference proteome</keyword>
<dbReference type="GO" id="GO:0005737">
    <property type="term" value="C:cytoplasm"/>
    <property type="evidence" value="ECO:0007669"/>
    <property type="project" value="TreeGrafter"/>
</dbReference>
<evidence type="ECO:0000256" key="2">
    <source>
        <dbReference type="ARBA" id="ARBA00022679"/>
    </source>
</evidence>
<dbReference type="PANTHER" id="PTHR42909:SF1">
    <property type="entry name" value="CARBOHYDRATE KINASE PFKB DOMAIN-CONTAINING PROTEIN"/>
    <property type="match status" value="1"/>
</dbReference>
<dbReference type="SUPFAM" id="SSF53613">
    <property type="entry name" value="Ribokinase-like"/>
    <property type="match status" value="1"/>
</dbReference>
<accession>A0A9Q0HT05</accession>
<dbReference type="InterPro" id="IPR011611">
    <property type="entry name" value="PfkB_dom"/>
</dbReference>
<evidence type="ECO:0000259" key="5">
    <source>
        <dbReference type="Pfam" id="PF00294"/>
    </source>
</evidence>
<evidence type="ECO:0000256" key="1">
    <source>
        <dbReference type="ARBA" id="ARBA00010688"/>
    </source>
</evidence>
<dbReference type="GO" id="GO:0016301">
    <property type="term" value="F:kinase activity"/>
    <property type="evidence" value="ECO:0007669"/>
    <property type="project" value="UniProtKB-KW"/>
</dbReference>
<dbReference type="PANTHER" id="PTHR42909">
    <property type="entry name" value="ZGC:136858"/>
    <property type="match status" value="1"/>
</dbReference>
<organism evidence="6 7">
    <name type="scientific">Rhynchospora breviuscula</name>
    <dbReference type="NCBI Taxonomy" id="2022672"/>
    <lineage>
        <taxon>Eukaryota</taxon>
        <taxon>Viridiplantae</taxon>
        <taxon>Streptophyta</taxon>
        <taxon>Embryophyta</taxon>
        <taxon>Tracheophyta</taxon>
        <taxon>Spermatophyta</taxon>
        <taxon>Magnoliopsida</taxon>
        <taxon>Liliopsida</taxon>
        <taxon>Poales</taxon>
        <taxon>Cyperaceae</taxon>
        <taxon>Cyperoideae</taxon>
        <taxon>Rhynchosporeae</taxon>
        <taxon>Rhynchospora</taxon>
    </lineage>
</organism>
<sequence>MESSARRRLASISRHLLQPPDRILSNGPRPNQLSADSELLERAPVVIGGMVLDIQAIPSEEPRPGTTTPGKVRYVNGGVARNIAECMSKLGTKPFIISVIGADMAGEQLLKYWKSTGLPTEGILKLEGVTTPVVSNVFGCKGESVAAVASVDAVETYLTSGWIDRFHRNLYGAPVVMVDANLPLQTLEFACRMAVGAGVPVWFEPVSVIKSSRIASVANLVACTSPNEAELIAMATILSPQTKFGSINLKEIKGLPVEDLFQTLKPAIVSLFDKGMKLLLITLGSDGLFLCHSRNLNFSRNNSNLNLTSDRFLGQLYQEVNNIYYNHCFAKGSSEFCAFHFPAIHAEVVSVIGAGDCLVGGTLAGICAGLDVARSVAVGVVAAKGAVESKNNVPDKFLVTNIRDEVKEVLSRVKPLLL</sequence>
<evidence type="ECO:0000313" key="6">
    <source>
        <dbReference type="EMBL" id="KAJ1697364.1"/>
    </source>
</evidence>
<dbReference type="PROSITE" id="PS00583">
    <property type="entry name" value="PFKB_KINASES_1"/>
    <property type="match status" value="1"/>
</dbReference>
<proteinExistence type="inferred from homology"/>
<dbReference type="InterPro" id="IPR002173">
    <property type="entry name" value="Carboh/pur_kinase_PfkB_CS"/>
</dbReference>
<dbReference type="OrthoDB" id="198885at2759"/>
<dbReference type="Proteomes" id="UP001151287">
    <property type="component" value="Unassembled WGS sequence"/>
</dbReference>
<reference evidence="6" key="1">
    <citation type="journal article" date="2022" name="Cell">
        <title>Repeat-based holocentromeres influence genome architecture and karyotype evolution.</title>
        <authorList>
            <person name="Hofstatter P.G."/>
            <person name="Thangavel G."/>
            <person name="Lux T."/>
            <person name="Neumann P."/>
            <person name="Vondrak T."/>
            <person name="Novak P."/>
            <person name="Zhang M."/>
            <person name="Costa L."/>
            <person name="Castellani M."/>
            <person name="Scott A."/>
            <person name="Toegelov H."/>
            <person name="Fuchs J."/>
            <person name="Mata-Sucre Y."/>
            <person name="Dias Y."/>
            <person name="Vanzela A.L.L."/>
            <person name="Huettel B."/>
            <person name="Almeida C.C.S."/>
            <person name="Simkova H."/>
            <person name="Souza G."/>
            <person name="Pedrosa-Harand A."/>
            <person name="Macas J."/>
            <person name="Mayer K.F.X."/>
            <person name="Houben A."/>
            <person name="Marques A."/>
        </authorList>
    </citation>
    <scope>NUCLEOTIDE SEQUENCE</scope>
    <source>
        <strain evidence="6">RhyBre1mFocal</strain>
    </source>
</reference>
<evidence type="ECO:0000256" key="3">
    <source>
        <dbReference type="ARBA" id="ARBA00022723"/>
    </source>
</evidence>
<dbReference type="GO" id="GO:0046872">
    <property type="term" value="F:metal ion binding"/>
    <property type="evidence" value="ECO:0007669"/>
    <property type="project" value="UniProtKB-KW"/>
</dbReference>
<dbReference type="GO" id="GO:0016798">
    <property type="term" value="F:hydrolase activity, acting on glycosyl bonds"/>
    <property type="evidence" value="ECO:0007669"/>
    <property type="project" value="TreeGrafter"/>
</dbReference>